<keyword evidence="3" id="KW-1185">Reference proteome</keyword>
<dbReference type="Proteomes" id="UP000604825">
    <property type="component" value="Unassembled WGS sequence"/>
</dbReference>
<feature type="compositionally biased region" description="Gly residues" evidence="1">
    <location>
        <begin position="12"/>
        <end position="25"/>
    </location>
</feature>
<name>A0A811QED4_9POAL</name>
<proteinExistence type="predicted"/>
<gene>
    <name evidence="2" type="ORF">NCGR_LOCUS38078</name>
</gene>
<comment type="caution">
    <text evidence="2">The sequence shown here is derived from an EMBL/GenBank/DDBJ whole genome shotgun (WGS) entry which is preliminary data.</text>
</comment>
<organism evidence="2 3">
    <name type="scientific">Miscanthus lutarioriparius</name>
    <dbReference type="NCBI Taxonomy" id="422564"/>
    <lineage>
        <taxon>Eukaryota</taxon>
        <taxon>Viridiplantae</taxon>
        <taxon>Streptophyta</taxon>
        <taxon>Embryophyta</taxon>
        <taxon>Tracheophyta</taxon>
        <taxon>Spermatophyta</taxon>
        <taxon>Magnoliopsida</taxon>
        <taxon>Liliopsida</taxon>
        <taxon>Poales</taxon>
        <taxon>Poaceae</taxon>
        <taxon>PACMAD clade</taxon>
        <taxon>Panicoideae</taxon>
        <taxon>Andropogonodae</taxon>
        <taxon>Andropogoneae</taxon>
        <taxon>Saccharinae</taxon>
        <taxon>Miscanthus</taxon>
    </lineage>
</organism>
<evidence type="ECO:0000313" key="3">
    <source>
        <dbReference type="Proteomes" id="UP000604825"/>
    </source>
</evidence>
<dbReference type="EMBL" id="CAJGYO010000009">
    <property type="protein sequence ID" value="CAD6254474.1"/>
    <property type="molecule type" value="Genomic_DNA"/>
</dbReference>
<sequence>MAISIFPDGNGSKLGGAGGGGGQGADAGEDASGNELVLDVKLLNQHDFLDNKGVKLPWDQWAFLGNTLASGPANWNKAINIALSTLSLASVSIL</sequence>
<dbReference type="AlphaFoldDB" id="A0A811QED4"/>
<evidence type="ECO:0000256" key="1">
    <source>
        <dbReference type="SAM" id="MobiDB-lite"/>
    </source>
</evidence>
<accession>A0A811QED4</accession>
<reference evidence="2" key="1">
    <citation type="submission" date="2020-10" db="EMBL/GenBank/DDBJ databases">
        <authorList>
            <person name="Han B."/>
            <person name="Lu T."/>
            <person name="Zhao Q."/>
            <person name="Huang X."/>
            <person name="Zhao Y."/>
        </authorList>
    </citation>
    <scope>NUCLEOTIDE SEQUENCE</scope>
</reference>
<protein>
    <submittedName>
        <fullName evidence="2">Uncharacterized protein</fullName>
    </submittedName>
</protein>
<feature type="region of interest" description="Disordered" evidence="1">
    <location>
        <begin position="1"/>
        <end position="30"/>
    </location>
</feature>
<evidence type="ECO:0000313" key="2">
    <source>
        <dbReference type="EMBL" id="CAD6254474.1"/>
    </source>
</evidence>